<evidence type="ECO:0000256" key="3">
    <source>
        <dbReference type="ARBA" id="ARBA00022448"/>
    </source>
</evidence>
<evidence type="ECO:0000256" key="4">
    <source>
        <dbReference type="ARBA" id="ARBA00022729"/>
    </source>
</evidence>
<name>A0A0B8QAU3_9VIBR</name>
<comment type="subcellular location">
    <subcellularLocation>
        <location evidence="1">Periplasm</location>
    </subcellularLocation>
</comment>
<dbReference type="SUPFAM" id="SSF53850">
    <property type="entry name" value="Periplasmic binding protein-like II"/>
    <property type="match status" value="1"/>
</dbReference>
<dbReference type="STRING" id="1481914.JCM19241_3643"/>
<dbReference type="PANTHER" id="PTHR43649">
    <property type="entry name" value="ARABINOSE-BINDING PROTEIN-RELATED"/>
    <property type="match status" value="1"/>
</dbReference>
<dbReference type="PANTHER" id="PTHR43649:SF34">
    <property type="entry name" value="ABC TRANSPORTER PERIPLASMIC-BINDING PROTEIN YCJN-RELATED"/>
    <property type="match status" value="1"/>
</dbReference>
<evidence type="ECO:0000256" key="1">
    <source>
        <dbReference type="ARBA" id="ARBA00004418"/>
    </source>
</evidence>
<dbReference type="GO" id="GO:0042597">
    <property type="term" value="C:periplasmic space"/>
    <property type="evidence" value="ECO:0007669"/>
    <property type="project" value="UniProtKB-SubCell"/>
</dbReference>
<evidence type="ECO:0000313" key="6">
    <source>
        <dbReference type="Proteomes" id="UP000031666"/>
    </source>
</evidence>
<sequence>MKKALALLIPAVLLAGCGADDNSKSNRTQITILGTIKGEIGPQFEDAIDAYNASQEHYELVSLPLDGNAYEKMTAMYASNKAPTIMVMGQEAQELQDKLMDFSQTEILSHAYPGTYDVVTHGERVLGLPITVESFGFIYNQAVLNKAVGGEFDPSSIATQNDLSNLFKQVSALENVDAVSVSPMDWSLGAHFTNVLFANQAGDIDANLKALEAIKSGEISLNDNSVYQGWLATFDLMKEYNKSKRAPLAPTYDDSAMALAAGEVGMWFQGNWRIQPCSSLMLKVNMASCQCL</sequence>
<comment type="caution">
    <text evidence="5">The sequence shown here is derived from an EMBL/GenBank/DDBJ whole genome shotgun (WGS) entry which is preliminary data.</text>
</comment>
<reference evidence="5 6" key="2">
    <citation type="submission" date="2015-01" db="EMBL/GenBank/DDBJ databases">
        <authorList>
            <consortium name="NBRP consortium"/>
            <person name="Sawabe T."/>
            <person name="Meirelles P."/>
            <person name="Feng G."/>
            <person name="Sayaka M."/>
            <person name="Hattori M."/>
            <person name="Ohkuma M."/>
        </authorList>
    </citation>
    <scope>NUCLEOTIDE SEQUENCE [LARGE SCALE GENOMIC DNA]</scope>
    <source>
        <strain evidence="6">JCM 19241</strain>
    </source>
</reference>
<keyword evidence="4" id="KW-0732">Signal</keyword>
<protein>
    <submittedName>
        <fullName evidence="5">Multiple sugar ABC transporter</fullName>
    </submittedName>
</protein>
<dbReference type="Pfam" id="PF13416">
    <property type="entry name" value="SBP_bac_8"/>
    <property type="match status" value="1"/>
</dbReference>
<evidence type="ECO:0000313" key="5">
    <source>
        <dbReference type="EMBL" id="GAM75731.1"/>
    </source>
</evidence>
<organism evidence="5 6">
    <name type="scientific">Vibrio ishigakensis</name>
    <dbReference type="NCBI Taxonomy" id="1481914"/>
    <lineage>
        <taxon>Bacteria</taxon>
        <taxon>Pseudomonadati</taxon>
        <taxon>Pseudomonadota</taxon>
        <taxon>Gammaproteobacteria</taxon>
        <taxon>Vibrionales</taxon>
        <taxon>Vibrionaceae</taxon>
        <taxon>Vibrio</taxon>
    </lineage>
</organism>
<dbReference type="AlphaFoldDB" id="A0A0B8QAU3"/>
<keyword evidence="3" id="KW-0813">Transport</keyword>
<reference evidence="5 6" key="1">
    <citation type="submission" date="2015-01" db="EMBL/GenBank/DDBJ databases">
        <title>Vibrio sp. C94 JCM 19241 whole genome shotgun sequence.</title>
        <authorList>
            <person name="Sawabe T."/>
            <person name="Meirelles P."/>
            <person name="Feng G."/>
            <person name="Sayaka M."/>
            <person name="Hattori M."/>
            <person name="Ohkuma M."/>
        </authorList>
    </citation>
    <scope>NUCLEOTIDE SEQUENCE [LARGE SCALE GENOMIC DNA]</scope>
    <source>
        <strain evidence="6">JCM 19241</strain>
    </source>
</reference>
<dbReference type="InterPro" id="IPR050490">
    <property type="entry name" value="Bact_solute-bd_prot1"/>
</dbReference>
<dbReference type="Gene3D" id="3.40.190.10">
    <property type="entry name" value="Periplasmic binding protein-like II"/>
    <property type="match status" value="2"/>
</dbReference>
<comment type="similarity">
    <text evidence="2">Belongs to the bacterial solute-binding protein 1 family.</text>
</comment>
<dbReference type="PROSITE" id="PS51257">
    <property type="entry name" value="PROKAR_LIPOPROTEIN"/>
    <property type="match status" value="1"/>
</dbReference>
<evidence type="ECO:0000256" key="2">
    <source>
        <dbReference type="ARBA" id="ARBA00008520"/>
    </source>
</evidence>
<accession>A0A0B8QAU3</accession>
<dbReference type="EMBL" id="BBSC01000004">
    <property type="protein sequence ID" value="GAM75731.1"/>
    <property type="molecule type" value="Genomic_DNA"/>
</dbReference>
<dbReference type="Proteomes" id="UP000031666">
    <property type="component" value="Unassembled WGS sequence"/>
</dbReference>
<proteinExistence type="inferred from homology"/>
<gene>
    <name evidence="5" type="ORF">JCM19241_3643</name>
</gene>
<dbReference type="InterPro" id="IPR006059">
    <property type="entry name" value="SBP"/>
</dbReference>